<gene>
    <name evidence="4" type="primary">SNC2_2</name>
    <name evidence="4" type="ORF">K7432_002155</name>
</gene>
<organism evidence="4 5">
    <name type="scientific">Basidiobolus ranarum</name>
    <dbReference type="NCBI Taxonomy" id="34480"/>
    <lineage>
        <taxon>Eukaryota</taxon>
        <taxon>Fungi</taxon>
        <taxon>Fungi incertae sedis</taxon>
        <taxon>Zoopagomycota</taxon>
        <taxon>Entomophthoromycotina</taxon>
        <taxon>Basidiobolomycetes</taxon>
        <taxon>Basidiobolales</taxon>
        <taxon>Basidiobolaceae</taxon>
        <taxon>Basidiobolus</taxon>
    </lineage>
</organism>
<protein>
    <submittedName>
        <fullName evidence="4">Vesicle membrane receptor protein (V-SNARE)</fullName>
    </submittedName>
</protein>
<dbReference type="Proteomes" id="UP001479436">
    <property type="component" value="Unassembled WGS sequence"/>
</dbReference>
<dbReference type="InterPro" id="IPR016444">
    <property type="entry name" value="Synaptobrevin/VAMP"/>
</dbReference>
<dbReference type="Gene3D" id="1.20.5.110">
    <property type="match status" value="1"/>
</dbReference>
<keyword evidence="2" id="KW-1133">Transmembrane helix</keyword>
<dbReference type="SUPFAM" id="SSF58038">
    <property type="entry name" value="SNARE fusion complex"/>
    <property type="match status" value="1"/>
</dbReference>
<name>A0ABR2X1Y8_9FUNG</name>
<evidence type="ECO:0000256" key="2">
    <source>
        <dbReference type="SAM" id="Phobius"/>
    </source>
</evidence>
<dbReference type="Pfam" id="PF00957">
    <property type="entry name" value="Synaptobrevin"/>
    <property type="match status" value="1"/>
</dbReference>
<keyword evidence="1" id="KW-0175">Coiled coil</keyword>
<dbReference type="EMBL" id="JASJQH010000055">
    <property type="protein sequence ID" value="KAK9767772.1"/>
    <property type="molecule type" value="Genomic_DNA"/>
</dbReference>
<evidence type="ECO:0000259" key="3">
    <source>
        <dbReference type="PROSITE" id="PS50892"/>
    </source>
</evidence>
<keyword evidence="2" id="KW-0472">Membrane</keyword>
<keyword evidence="4" id="KW-0675">Receptor</keyword>
<keyword evidence="2" id="KW-0812">Transmembrane</keyword>
<evidence type="ECO:0000313" key="5">
    <source>
        <dbReference type="Proteomes" id="UP001479436"/>
    </source>
</evidence>
<proteinExistence type="predicted"/>
<evidence type="ECO:0000313" key="4">
    <source>
        <dbReference type="EMBL" id="KAK9767772.1"/>
    </source>
</evidence>
<reference evidence="4 5" key="1">
    <citation type="submission" date="2023-04" db="EMBL/GenBank/DDBJ databases">
        <title>Genome of Basidiobolus ranarum AG-B5.</title>
        <authorList>
            <person name="Stajich J.E."/>
            <person name="Carter-House D."/>
            <person name="Gryganskyi A."/>
        </authorList>
    </citation>
    <scope>NUCLEOTIDE SEQUENCE [LARGE SCALE GENOMIC DNA]</scope>
    <source>
        <strain evidence="4 5">AG-B5</strain>
    </source>
</reference>
<dbReference type="PIRSF" id="PIRSF005409">
    <property type="entry name" value="Synaptobrevin_euk"/>
    <property type="match status" value="1"/>
</dbReference>
<comment type="caution">
    <text evidence="4">The sequence shown here is derived from an EMBL/GenBank/DDBJ whole genome shotgun (WGS) entry which is preliminary data.</text>
</comment>
<dbReference type="PROSITE" id="PS50892">
    <property type="entry name" value="V_SNARE"/>
    <property type="match status" value="1"/>
</dbReference>
<feature type="transmembrane region" description="Helical" evidence="2">
    <location>
        <begin position="95"/>
        <end position="116"/>
    </location>
</feature>
<dbReference type="PANTHER" id="PTHR45701">
    <property type="entry name" value="SYNAPTOBREVIN FAMILY MEMBER"/>
    <property type="match status" value="1"/>
</dbReference>
<evidence type="ECO:0000256" key="1">
    <source>
        <dbReference type="PROSITE-ProRule" id="PRU00290"/>
    </source>
</evidence>
<dbReference type="PRINTS" id="PR00219">
    <property type="entry name" value="SYNAPTOBREVN"/>
</dbReference>
<dbReference type="InterPro" id="IPR001388">
    <property type="entry name" value="Synaptobrevin-like"/>
</dbReference>
<sequence>MMAIEGDMYRNKSLWITHCREMSQPNSQNNKTDQIKSQVDEVVGIMQDNIERVMDRGEKLDILNNKAVDLEQGARQFKKGATKMKKRMWWKDMKLRLIILAIVIILLVAIIVPVVIKTQTQI</sequence>
<dbReference type="InterPro" id="IPR042855">
    <property type="entry name" value="V_SNARE_CC"/>
</dbReference>
<keyword evidence="5" id="KW-1185">Reference proteome</keyword>
<accession>A0ABR2X1Y8</accession>
<feature type="domain" description="V-SNARE coiled-coil homology" evidence="3">
    <location>
        <begin position="31"/>
        <end position="91"/>
    </location>
</feature>